<evidence type="ECO:0000256" key="1">
    <source>
        <dbReference type="ARBA" id="ARBA00008140"/>
    </source>
</evidence>
<dbReference type="Proteomes" id="UP000728185">
    <property type="component" value="Unassembled WGS sequence"/>
</dbReference>
<keyword evidence="2" id="KW-0645">Protease</keyword>
<dbReference type="PANTHER" id="PTHR12378">
    <property type="entry name" value="DESUMOYLATING ISOPEPTIDASE"/>
    <property type="match status" value="1"/>
</dbReference>
<sequence>MVPRDSEILGPNYSYKMTINMGWTDFTESDISLILEDMGPQYRGDQYHLLHRNCNHFSDEFVQEFDATHSERSNTNVDLGTCSCPLLPPTDEDRNEQSPSRSQSNNFLRVPSTFQRRLNVPDRPRSSISFRGRVNHPREVPIHPSGSLMTLAESIDAGFNVRSVSTTGLPHTSSRRYSAHPRLREGDNEVNSRGRHNLPKSVFHKPSKPKAECGIQVEHTIPSLVIDEPHPVVKRRESFLNRLSVPIVASFHSRRLSFGHTGSEQNSPSCRTLSSISSQEGLFLNVSPVGTTPTNHPAASRRKCPQPLTDPSTARKLDSIVRDQPVAHKLRSPSGHKLSKRSPNTCASSPETTRTNCAHNLTTGLLTRLQNLCGTTQLRDSIHSSPVFDSDTNSLANSAF</sequence>
<dbReference type="AlphaFoldDB" id="A0A8E0RML8"/>
<dbReference type="PANTHER" id="PTHR12378:SF80">
    <property type="entry name" value="IP06716P-RELATED"/>
    <property type="match status" value="1"/>
</dbReference>
<dbReference type="SMART" id="SM01179">
    <property type="entry name" value="DUF862"/>
    <property type="match status" value="1"/>
</dbReference>
<dbReference type="GO" id="GO:0006508">
    <property type="term" value="P:proteolysis"/>
    <property type="evidence" value="ECO:0007669"/>
    <property type="project" value="UniProtKB-KW"/>
</dbReference>
<dbReference type="InterPro" id="IPR008580">
    <property type="entry name" value="PPPDE_dom"/>
</dbReference>
<comment type="caution">
    <text evidence="6">The sequence shown here is derived from an EMBL/GenBank/DDBJ whole genome shotgun (WGS) entry which is preliminary data.</text>
</comment>
<evidence type="ECO:0000256" key="2">
    <source>
        <dbReference type="ARBA" id="ARBA00022670"/>
    </source>
</evidence>
<feature type="region of interest" description="Disordered" evidence="4">
    <location>
        <begin position="86"/>
        <end position="130"/>
    </location>
</feature>
<keyword evidence="7" id="KW-1185">Reference proteome</keyword>
<gene>
    <name evidence="6" type="ORF">FBUS_05245</name>
</gene>
<protein>
    <recommendedName>
        <fullName evidence="5">PPPDE domain-containing protein</fullName>
    </recommendedName>
</protein>
<dbReference type="GO" id="GO:0016579">
    <property type="term" value="P:protein deubiquitination"/>
    <property type="evidence" value="ECO:0007669"/>
    <property type="project" value="TreeGrafter"/>
</dbReference>
<name>A0A8E0RML8_9TREM</name>
<feature type="region of interest" description="Disordered" evidence="4">
    <location>
        <begin position="291"/>
        <end position="354"/>
    </location>
</feature>
<dbReference type="PROSITE" id="PS51858">
    <property type="entry name" value="PPPDE"/>
    <property type="match status" value="1"/>
</dbReference>
<proteinExistence type="inferred from homology"/>
<evidence type="ECO:0000256" key="4">
    <source>
        <dbReference type="SAM" id="MobiDB-lite"/>
    </source>
</evidence>
<evidence type="ECO:0000259" key="5">
    <source>
        <dbReference type="PROSITE" id="PS51858"/>
    </source>
</evidence>
<dbReference type="Gene3D" id="3.90.1720.30">
    <property type="entry name" value="PPPDE domains"/>
    <property type="match status" value="1"/>
</dbReference>
<accession>A0A8E0RML8</accession>
<feature type="compositionally biased region" description="Polar residues" evidence="4">
    <location>
        <begin position="97"/>
        <end position="116"/>
    </location>
</feature>
<dbReference type="OrthoDB" id="412286at2759"/>
<feature type="compositionally biased region" description="Basic residues" evidence="4">
    <location>
        <begin position="193"/>
        <end position="208"/>
    </location>
</feature>
<feature type="domain" description="PPPDE" evidence="5">
    <location>
        <begin position="1"/>
        <end position="88"/>
    </location>
</feature>
<organism evidence="6 7">
    <name type="scientific">Fasciolopsis buskii</name>
    <dbReference type="NCBI Taxonomy" id="27845"/>
    <lineage>
        <taxon>Eukaryota</taxon>
        <taxon>Metazoa</taxon>
        <taxon>Spiralia</taxon>
        <taxon>Lophotrochozoa</taxon>
        <taxon>Platyhelminthes</taxon>
        <taxon>Trematoda</taxon>
        <taxon>Digenea</taxon>
        <taxon>Plagiorchiida</taxon>
        <taxon>Echinostomata</taxon>
        <taxon>Echinostomatoidea</taxon>
        <taxon>Fasciolidae</taxon>
        <taxon>Fasciolopsis</taxon>
    </lineage>
</organism>
<comment type="similarity">
    <text evidence="1">Belongs to the DeSI family.</text>
</comment>
<feature type="compositionally biased region" description="Polar residues" evidence="4">
    <location>
        <begin position="341"/>
        <end position="354"/>
    </location>
</feature>
<evidence type="ECO:0000313" key="7">
    <source>
        <dbReference type="Proteomes" id="UP000728185"/>
    </source>
</evidence>
<dbReference type="Pfam" id="PF05903">
    <property type="entry name" value="Peptidase_C97"/>
    <property type="match status" value="1"/>
</dbReference>
<dbReference type="GO" id="GO:0101005">
    <property type="term" value="F:deubiquitinase activity"/>
    <property type="evidence" value="ECO:0007669"/>
    <property type="project" value="TreeGrafter"/>
</dbReference>
<evidence type="ECO:0000313" key="6">
    <source>
        <dbReference type="EMBL" id="KAA0187662.1"/>
    </source>
</evidence>
<evidence type="ECO:0000256" key="3">
    <source>
        <dbReference type="ARBA" id="ARBA00022801"/>
    </source>
</evidence>
<reference evidence="6" key="1">
    <citation type="submission" date="2019-05" db="EMBL/GenBank/DDBJ databases">
        <title>Annotation for the trematode Fasciolopsis buski.</title>
        <authorList>
            <person name="Choi Y.-J."/>
        </authorList>
    </citation>
    <scope>NUCLEOTIDE SEQUENCE</scope>
    <source>
        <strain evidence="6">HT</strain>
        <tissue evidence="6">Whole worm</tissue>
    </source>
</reference>
<feature type="region of interest" description="Disordered" evidence="4">
    <location>
        <begin position="185"/>
        <end position="209"/>
    </location>
</feature>
<dbReference type="InterPro" id="IPR042266">
    <property type="entry name" value="PPPDE_sf"/>
</dbReference>
<dbReference type="EMBL" id="LUCM01008972">
    <property type="protein sequence ID" value="KAA0187662.1"/>
    <property type="molecule type" value="Genomic_DNA"/>
</dbReference>
<keyword evidence="3" id="KW-0378">Hydrolase</keyword>